<sequence length="91" mass="10416">MAVPHEYNVLNGLLGLGPDILLDILTEIRLVPDATQFVGINKKTLQLMKHDRFAKIFEQLNYPISIQDTDPQDFVLADIDRELIILIQNMQ</sequence>
<reference evidence="1 2" key="1">
    <citation type="submission" date="2019-03" db="EMBL/GenBank/DDBJ databases">
        <title>Single cell metagenomics reveals metabolic interactions within the superorganism composed of flagellate Streblomastix strix and complex community of Bacteroidetes bacteria on its surface.</title>
        <authorList>
            <person name="Treitli S.C."/>
            <person name="Kolisko M."/>
            <person name="Husnik F."/>
            <person name="Keeling P."/>
            <person name="Hampl V."/>
        </authorList>
    </citation>
    <scope>NUCLEOTIDE SEQUENCE [LARGE SCALE GENOMIC DNA]</scope>
    <source>
        <strain evidence="1">ST1C</strain>
    </source>
</reference>
<dbReference type="EMBL" id="SNRW01003153">
    <property type="protein sequence ID" value="KAA6390644.1"/>
    <property type="molecule type" value="Genomic_DNA"/>
</dbReference>
<name>A0A5J4W6V1_9EUKA</name>
<dbReference type="AlphaFoldDB" id="A0A5J4W6V1"/>
<evidence type="ECO:0008006" key="3">
    <source>
        <dbReference type="Google" id="ProtNLM"/>
    </source>
</evidence>
<gene>
    <name evidence="1" type="ORF">EZS28_013832</name>
</gene>
<evidence type="ECO:0000313" key="2">
    <source>
        <dbReference type="Proteomes" id="UP000324800"/>
    </source>
</evidence>
<organism evidence="1 2">
    <name type="scientific">Streblomastix strix</name>
    <dbReference type="NCBI Taxonomy" id="222440"/>
    <lineage>
        <taxon>Eukaryota</taxon>
        <taxon>Metamonada</taxon>
        <taxon>Preaxostyla</taxon>
        <taxon>Oxymonadida</taxon>
        <taxon>Streblomastigidae</taxon>
        <taxon>Streblomastix</taxon>
    </lineage>
</organism>
<accession>A0A5J4W6V1</accession>
<evidence type="ECO:0000313" key="1">
    <source>
        <dbReference type="EMBL" id="KAA6390644.1"/>
    </source>
</evidence>
<proteinExistence type="predicted"/>
<protein>
    <recommendedName>
        <fullName evidence="3">F-box domain-containing protein</fullName>
    </recommendedName>
</protein>
<dbReference type="Proteomes" id="UP000324800">
    <property type="component" value="Unassembled WGS sequence"/>
</dbReference>
<comment type="caution">
    <text evidence="1">The sequence shown here is derived from an EMBL/GenBank/DDBJ whole genome shotgun (WGS) entry which is preliminary data.</text>
</comment>